<dbReference type="OMA" id="HIGLTPR"/>
<dbReference type="HOGENOM" id="CLU_146830_0_0_1"/>
<gene>
    <name evidence="3" type="ORF">PSEUBRA_SCAF16g05303</name>
</gene>
<feature type="region of interest" description="Disordered" evidence="1">
    <location>
        <begin position="102"/>
        <end position="137"/>
    </location>
</feature>
<evidence type="ECO:0000313" key="3">
    <source>
        <dbReference type="EMBL" id="EST08451.1"/>
    </source>
</evidence>
<feature type="transmembrane region" description="Helical" evidence="2">
    <location>
        <begin position="46"/>
        <end position="65"/>
    </location>
</feature>
<name>V5ED88_KALBG</name>
<keyword evidence="2" id="KW-1133">Transmembrane helix</keyword>
<keyword evidence="2" id="KW-0472">Membrane</keyword>
<accession>V5ED88</accession>
<dbReference type="OrthoDB" id="2550438at2759"/>
<reference evidence="4" key="1">
    <citation type="journal article" date="2013" name="Genome Announc.">
        <title>Draft genome sequence of Pseudozyma brasiliensis sp. nov. strain GHG001, a high producer of endo-1,4-xylanase isolated from an insect pest of sugarcane.</title>
        <authorList>
            <person name="Oliveira J.V.D.C."/>
            <person name="dos Santos R.A.C."/>
            <person name="Borges T.A."/>
            <person name="Riano-Pachon D.M."/>
            <person name="Goldman G.H."/>
        </authorList>
    </citation>
    <scope>NUCLEOTIDE SEQUENCE [LARGE SCALE GENOMIC DNA]</scope>
    <source>
        <strain evidence="4">GHG001</strain>
    </source>
</reference>
<evidence type="ECO:0000313" key="4">
    <source>
        <dbReference type="Proteomes" id="UP000019377"/>
    </source>
</evidence>
<dbReference type="Pfam" id="PF06522">
    <property type="entry name" value="B12D"/>
    <property type="match status" value="1"/>
</dbReference>
<proteinExistence type="predicted"/>
<keyword evidence="2" id="KW-0812">Transmembrane</keyword>
<organism evidence="3 4">
    <name type="scientific">Kalmanozyma brasiliensis (strain GHG001)</name>
    <name type="common">Yeast</name>
    <name type="synonym">Pseudozyma brasiliensis</name>
    <dbReference type="NCBI Taxonomy" id="1365824"/>
    <lineage>
        <taxon>Eukaryota</taxon>
        <taxon>Fungi</taxon>
        <taxon>Dikarya</taxon>
        <taxon>Basidiomycota</taxon>
        <taxon>Ustilaginomycotina</taxon>
        <taxon>Ustilaginomycetes</taxon>
        <taxon>Ustilaginales</taxon>
        <taxon>Ustilaginaceae</taxon>
        <taxon>Kalmanozyma</taxon>
    </lineage>
</organism>
<dbReference type="Proteomes" id="UP000019377">
    <property type="component" value="Unassembled WGS sequence"/>
</dbReference>
<dbReference type="EMBL" id="KI545858">
    <property type="protein sequence ID" value="EST08451.1"/>
    <property type="molecule type" value="Genomic_DNA"/>
</dbReference>
<evidence type="ECO:0000256" key="1">
    <source>
        <dbReference type="SAM" id="MobiDB-lite"/>
    </source>
</evidence>
<sequence length="137" mass="15677">MLATPRLPPRIQPSRCFTTSSIRKDDQSRAKAGGVSLKEVFNRPEITPLFLFTGAIISLAVFFLGKHLVKDKELQLDHHQAQRFKTKTEDLDFDEMAKVADDPDGKLTKEAIEEDKKRKQRLEGIREEKQEKAKSKV</sequence>
<protein>
    <submittedName>
        <fullName evidence="3">Uncharacterized protein</fullName>
    </submittedName>
</protein>
<evidence type="ECO:0000256" key="2">
    <source>
        <dbReference type="SAM" id="Phobius"/>
    </source>
</evidence>
<keyword evidence="4" id="KW-1185">Reference proteome</keyword>
<dbReference type="AlphaFoldDB" id="V5ED88"/>
<dbReference type="eggNOG" id="ENOG502R3XW">
    <property type="taxonomic scope" value="Eukaryota"/>
</dbReference>
<dbReference type="InterPro" id="IPR010530">
    <property type="entry name" value="B12D"/>
</dbReference>